<organism evidence="2 3">
    <name type="scientific">Intestinimonas butyriciproducens</name>
    <dbReference type="NCBI Taxonomy" id="1297617"/>
    <lineage>
        <taxon>Bacteria</taxon>
        <taxon>Bacillati</taxon>
        <taxon>Bacillota</taxon>
        <taxon>Clostridia</taxon>
        <taxon>Eubacteriales</taxon>
        <taxon>Intestinimonas</taxon>
    </lineage>
</organism>
<evidence type="ECO:0000313" key="3">
    <source>
        <dbReference type="Proteomes" id="UP000064844"/>
    </source>
</evidence>
<dbReference type="EMBL" id="CP011307">
    <property type="protein sequence ID" value="ALP93493.1"/>
    <property type="molecule type" value="Genomic_DNA"/>
</dbReference>
<keyword evidence="1" id="KW-0812">Transmembrane</keyword>
<name>A0A0S2W2C0_9FIRM</name>
<proteinExistence type="predicted"/>
<dbReference type="AlphaFoldDB" id="A0A0S2W2C0"/>
<accession>A0A0S2W2C0</accession>
<keyword evidence="1" id="KW-1133">Transmembrane helix</keyword>
<dbReference type="STRING" id="1297617.IB211_01100"/>
<keyword evidence="3" id="KW-1185">Reference proteome</keyword>
<reference evidence="2 3" key="1">
    <citation type="journal article" date="2015" name="Nat. Commun.">
        <title>Production of butyrate from lysine and the Amadori product fructoselysine by a human gut commensal.</title>
        <authorList>
            <person name="Bui T.P."/>
            <person name="Ritari J."/>
            <person name="Boeren S."/>
            <person name="de Waard P."/>
            <person name="Plugge C.M."/>
            <person name="de Vos W.M."/>
        </authorList>
    </citation>
    <scope>NUCLEOTIDE SEQUENCE [LARGE SCALE GENOMIC DNA]</scope>
    <source>
        <strain evidence="2 3">AF211</strain>
    </source>
</reference>
<protein>
    <submittedName>
        <fullName evidence="2">Uncharacterized protein</fullName>
    </submittedName>
</protein>
<gene>
    <name evidence="2" type="ORF">IB211_01100</name>
</gene>
<evidence type="ECO:0000313" key="2">
    <source>
        <dbReference type="EMBL" id="ALP93493.1"/>
    </source>
</evidence>
<sequence length="55" mass="6265">MIKTTDFTALTSFSTAMAFVTLQIYYNLSFLPAPYPQRVVFSPKHKKAARHLPDC</sequence>
<evidence type="ECO:0000256" key="1">
    <source>
        <dbReference type="SAM" id="Phobius"/>
    </source>
</evidence>
<reference evidence="3" key="2">
    <citation type="submission" date="2015-04" db="EMBL/GenBank/DDBJ databases">
        <title>A butyrogenic pathway from the amino acid lysine in a human gut commensal.</title>
        <authorList>
            <person name="de Vos W.M."/>
            <person name="Bui N.T.P."/>
            <person name="Plugge C.M."/>
            <person name="Ritari J."/>
        </authorList>
    </citation>
    <scope>NUCLEOTIDE SEQUENCE [LARGE SCALE GENOMIC DNA]</scope>
    <source>
        <strain evidence="3">AF211</strain>
    </source>
</reference>
<dbReference type="KEGG" id="ibu:IB211_01100"/>
<keyword evidence="1" id="KW-0472">Membrane</keyword>
<dbReference type="Proteomes" id="UP000064844">
    <property type="component" value="Chromosome"/>
</dbReference>
<feature type="transmembrane region" description="Helical" evidence="1">
    <location>
        <begin position="7"/>
        <end position="26"/>
    </location>
</feature>